<protein>
    <submittedName>
        <fullName evidence="1">Uncharacterized protein</fullName>
    </submittedName>
</protein>
<dbReference type="EMBL" id="GGEC01093913">
    <property type="protein sequence ID" value="MBX74397.1"/>
    <property type="molecule type" value="Transcribed_RNA"/>
</dbReference>
<proteinExistence type="predicted"/>
<accession>A0A2P2R5D8</accession>
<sequence>MSLTIEQDYLQKKKTSVKKK</sequence>
<reference evidence="1" key="1">
    <citation type="submission" date="2018-02" db="EMBL/GenBank/DDBJ databases">
        <title>Rhizophora mucronata_Transcriptome.</title>
        <authorList>
            <person name="Meera S.P."/>
            <person name="Sreeshan A."/>
            <person name="Augustine A."/>
        </authorList>
    </citation>
    <scope>NUCLEOTIDE SEQUENCE</scope>
    <source>
        <tissue evidence="1">Leaf</tissue>
    </source>
</reference>
<dbReference type="AlphaFoldDB" id="A0A2P2R5D8"/>
<organism evidence="1">
    <name type="scientific">Rhizophora mucronata</name>
    <name type="common">Asiatic mangrove</name>
    <dbReference type="NCBI Taxonomy" id="61149"/>
    <lineage>
        <taxon>Eukaryota</taxon>
        <taxon>Viridiplantae</taxon>
        <taxon>Streptophyta</taxon>
        <taxon>Embryophyta</taxon>
        <taxon>Tracheophyta</taxon>
        <taxon>Spermatophyta</taxon>
        <taxon>Magnoliopsida</taxon>
        <taxon>eudicotyledons</taxon>
        <taxon>Gunneridae</taxon>
        <taxon>Pentapetalae</taxon>
        <taxon>rosids</taxon>
        <taxon>fabids</taxon>
        <taxon>Malpighiales</taxon>
        <taxon>Rhizophoraceae</taxon>
        <taxon>Rhizophora</taxon>
    </lineage>
</organism>
<name>A0A2P2R5D8_RHIMU</name>
<evidence type="ECO:0000313" key="1">
    <source>
        <dbReference type="EMBL" id="MBX74397.1"/>
    </source>
</evidence>